<evidence type="ECO:0000256" key="2">
    <source>
        <dbReference type="ARBA" id="ARBA00022801"/>
    </source>
</evidence>
<evidence type="ECO:0000256" key="1">
    <source>
        <dbReference type="ARBA" id="ARBA00005641"/>
    </source>
</evidence>
<feature type="region of interest" description="Disordered" evidence="5">
    <location>
        <begin position="160"/>
        <end position="180"/>
    </location>
</feature>
<dbReference type="AlphaFoldDB" id="T0HTS5"/>
<dbReference type="PROSITE" id="PS00659">
    <property type="entry name" value="GLYCOSYL_HYDROL_F5"/>
    <property type="match status" value="1"/>
</dbReference>
<reference evidence="9 10" key="1">
    <citation type="journal article" date="2013" name="Genome Announc.">
        <title>Draft Genome Sequence of Sphingobium quisquiliarum Strain P25T, a Novel Hexachlorocyclohexane (HCH)-Degrading Bacterium Isolated from an HCH Dumpsite.</title>
        <authorList>
            <person name="Kumar Singh A."/>
            <person name="Sangwan N."/>
            <person name="Sharma A."/>
            <person name="Gupta V."/>
            <person name="Khurana J.P."/>
            <person name="Lal R."/>
        </authorList>
    </citation>
    <scope>NUCLEOTIDE SEQUENCE [LARGE SCALE GENOMIC DNA]</scope>
    <source>
        <strain evidence="9 10">P25</strain>
    </source>
</reference>
<dbReference type="SUPFAM" id="SSF51445">
    <property type="entry name" value="(Trans)glycosidases"/>
    <property type="match status" value="1"/>
</dbReference>
<dbReference type="PANTHER" id="PTHR31308:SF5">
    <property type="entry name" value="ERGOSTERYL-BETA-GLUCOSIDASE"/>
    <property type="match status" value="1"/>
</dbReference>
<dbReference type="InterPro" id="IPR018087">
    <property type="entry name" value="Glyco_hydro_5_CS"/>
</dbReference>
<comment type="similarity">
    <text evidence="1 4">Belongs to the glycosyl hydrolase 5 (cellulase A) family.</text>
</comment>
<dbReference type="GO" id="GO:0000272">
    <property type="term" value="P:polysaccharide catabolic process"/>
    <property type="evidence" value="ECO:0007669"/>
    <property type="project" value="InterPro"/>
</dbReference>
<evidence type="ECO:0000313" key="10">
    <source>
        <dbReference type="Proteomes" id="UP000015525"/>
    </source>
</evidence>
<dbReference type="InterPro" id="IPR041036">
    <property type="entry name" value="GH5_C"/>
</dbReference>
<evidence type="ECO:0000256" key="3">
    <source>
        <dbReference type="ARBA" id="ARBA00023295"/>
    </source>
</evidence>
<dbReference type="Pfam" id="PF18564">
    <property type="entry name" value="Glyco_hydro_5_C"/>
    <property type="match status" value="1"/>
</dbReference>
<dbReference type="EMBL" id="ATHO01000002">
    <property type="protein sequence ID" value="EQB15538.1"/>
    <property type="molecule type" value="Genomic_DNA"/>
</dbReference>
<dbReference type="Pfam" id="PF00150">
    <property type="entry name" value="Cellulase"/>
    <property type="match status" value="1"/>
</dbReference>
<sequence>MRKLLTALATVCLSAGLSPALAANAVRTEGTAFKDPQGRTLMLRGVNLGGSSKVPYRKSEDPRTVSYVGRPFPLADADEHFRRLQGWGLTTIRLIIMWEAVEHEGPGKYDQAYLDYLREVVKRGQQYGMNFIIDLHQDFYSRATGGDGAPYWTVTKLGLGPDRTNEPGAPHKQPPRGPGYWPPTAARFSVNMMDTLFWAGNDFAPGLKVDGVPVQQWLQSHYVGAIKQVALTMRGLPNVIAYDTYNEPNHGYIGVKDLREPEFFMAFVGKHSAPDKLVPSYWDLMLAASGYAPEKPSVPVNRLWAKGVTDIWRSYGVWDVVNGKPRLLKPDYFATVNGKPADHVPYVAALQRRIAMEVREVAPDTLILQQPAVGKLSDLTLNLPGMVSQPHWYDGVVLMSKRYEPNVTYAMQGWPSPKEVRLEGREAVLGDYRARVGSLIDLAKQYGDLPTLIGETGIPYDLNGKHAYKTGDFSAQETLTGLMYQTLDEKLVSYLIWNYTADNNNADGDGWSEEDLSIYSLDQRHDPADINSGGRALKQVVRPYPAATAGTPVSIRFDPASGDFEYRFKADPSIQAPTEIFVPQLHYPKGYDVEVANARYETKPGSSRLLVSGAQGDVVVKIRRKA</sequence>
<dbReference type="GO" id="GO:1901136">
    <property type="term" value="P:carbohydrate derivative catabolic process"/>
    <property type="evidence" value="ECO:0007669"/>
    <property type="project" value="UniProtKB-ARBA"/>
</dbReference>
<evidence type="ECO:0000313" key="9">
    <source>
        <dbReference type="EMBL" id="EQB15538.1"/>
    </source>
</evidence>
<accession>T0HTS5</accession>
<evidence type="ECO:0008006" key="11">
    <source>
        <dbReference type="Google" id="ProtNLM"/>
    </source>
</evidence>
<dbReference type="PANTHER" id="PTHR31308">
    <property type="match status" value="1"/>
</dbReference>
<organism evidence="9 10">
    <name type="scientific">Sphingobium quisquiliarum P25</name>
    <dbReference type="NCBI Taxonomy" id="1329909"/>
    <lineage>
        <taxon>Bacteria</taxon>
        <taxon>Pseudomonadati</taxon>
        <taxon>Pseudomonadota</taxon>
        <taxon>Alphaproteobacteria</taxon>
        <taxon>Sphingomonadales</taxon>
        <taxon>Sphingomonadaceae</taxon>
        <taxon>Sphingobium</taxon>
    </lineage>
</organism>
<dbReference type="GO" id="GO:0004553">
    <property type="term" value="F:hydrolase activity, hydrolyzing O-glycosyl compounds"/>
    <property type="evidence" value="ECO:0007669"/>
    <property type="project" value="InterPro"/>
</dbReference>
<feature type="domain" description="Glycoside hydrolase family 5" evidence="7">
    <location>
        <begin position="76"/>
        <end position="250"/>
    </location>
</feature>
<feature type="domain" description="Glycoside hydrolase family 5 C-terminal" evidence="8">
    <location>
        <begin position="542"/>
        <end position="613"/>
    </location>
</feature>
<dbReference type="RefSeq" id="WP_021236373.1">
    <property type="nucleotide sequence ID" value="NZ_ATHO01000002.1"/>
</dbReference>
<dbReference type="Proteomes" id="UP000015525">
    <property type="component" value="Unassembled WGS sequence"/>
</dbReference>
<dbReference type="InterPro" id="IPR001547">
    <property type="entry name" value="Glyco_hydro_5"/>
</dbReference>
<evidence type="ECO:0000256" key="4">
    <source>
        <dbReference type="RuleBase" id="RU361153"/>
    </source>
</evidence>
<proteinExistence type="inferred from homology"/>
<evidence type="ECO:0000259" key="7">
    <source>
        <dbReference type="Pfam" id="PF00150"/>
    </source>
</evidence>
<feature type="signal peptide" evidence="6">
    <location>
        <begin position="1"/>
        <end position="22"/>
    </location>
</feature>
<name>T0HTS5_9SPHN</name>
<keyword evidence="6" id="KW-0732">Signal</keyword>
<gene>
    <name evidence="9" type="ORF">L288_00130</name>
</gene>
<dbReference type="GO" id="GO:0016042">
    <property type="term" value="P:lipid catabolic process"/>
    <property type="evidence" value="ECO:0007669"/>
    <property type="project" value="UniProtKB-ARBA"/>
</dbReference>
<comment type="caution">
    <text evidence="9">The sequence shown here is derived from an EMBL/GenBank/DDBJ whole genome shotgun (WGS) entry which is preliminary data.</text>
</comment>
<dbReference type="Gene3D" id="2.60.40.1180">
    <property type="entry name" value="Golgi alpha-mannosidase II"/>
    <property type="match status" value="1"/>
</dbReference>
<dbReference type="InterPro" id="IPR052066">
    <property type="entry name" value="Glycosphingolipid_Hydrolases"/>
</dbReference>
<dbReference type="InterPro" id="IPR013780">
    <property type="entry name" value="Glyco_hydro_b"/>
</dbReference>
<evidence type="ECO:0000256" key="6">
    <source>
        <dbReference type="SAM" id="SignalP"/>
    </source>
</evidence>
<evidence type="ECO:0000256" key="5">
    <source>
        <dbReference type="SAM" id="MobiDB-lite"/>
    </source>
</evidence>
<protein>
    <recommendedName>
        <fullName evidence="11">Endoglycoceramidase</fullName>
    </recommendedName>
</protein>
<evidence type="ECO:0000259" key="8">
    <source>
        <dbReference type="Pfam" id="PF18564"/>
    </source>
</evidence>
<dbReference type="Gene3D" id="3.20.20.80">
    <property type="entry name" value="Glycosidases"/>
    <property type="match status" value="1"/>
</dbReference>
<dbReference type="InterPro" id="IPR017853">
    <property type="entry name" value="GH"/>
</dbReference>
<dbReference type="PATRIC" id="fig|1329909.3.peg.26"/>
<feature type="chain" id="PRO_5004563966" description="Endoglycoceramidase" evidence="6">
    <location>
        <begin position="23"/>
        <end position="626"/>
    </location>
</feature>
<keyword evidence="10" id="KW-1185">Reference proteome</keyword>
<keyword evidence="2 4" id="KW-0378">Hydrolase</keyword>
<keyword evidence="3 4" id="KW-0326">Glycosidase</keyword>